<keyword evidence="2" id="KW-1185">Reference proteome</keyword>
<dbReference type="GO" id="GO:0005543">
    <property type="term" value="F:phospholipid binding"/>
    <property type="evidence" value="ECO:0007669"/>
    <property type="project" value="InterPro"/>
</dbReference>
<organism evidence="1 2">
    <name type="scientific">Dreissena polymorpha</name>
    <name type="common">Zebra mussel</name>
    <name type="synonym">Mytilus polymorpha</name>
    <dbReference type="NCBI Taxonomy" id="45954"/>
    <lineage>
        <taxon>Eukaryota</taxon>
        <taxon>Metazoa</taxon>
        <taxon>Spiralia</taxon>
        <taxon>Lophotrochozoa</taxon>
        <taxon>Mollusca</taxon>
        <taxon>Bivalvia</taxon>
        <taxon>Autobranchia</taxon>
        <taxon>Heteroconchia</taxon>
        <taxon>Euheterodonta</taxon>
        <taxon>Imparidentia</taxon>
        <taxon>Neoheterodontei</taxon>
        <taxon>Myida</taxon>
        <taxon>Dreissenoidea</taxon>
        <taxon>Dreissenidae</taxon>
        <taxon>Dreissena</taxon>
    </lineage>
</organism>
<dbReference type="SUPFAM" id="SSF50729">
    <property type="entry name" value="PH domain-like"/>
    <property type="match status" value="1"/>
</dbReference>
<evidence type="ECO:0000313" key="1">
    <source>
        <dbReference type="EMBL" id="KAH3857001.1"/>
    </source>
</evidence>
<accession>A0A9D4LF84</accession>
<sequence>MIYPFPLVTSPLQDPSTLIHHESPMELAGAEVEQATDYIKRPHVFRLRLPTGAEFLFMAKDNVSTVESRSEKNGHNSCV</sequence>
<comment type="caution">
    <text evidence="1">The sequence shown here is derived from an EMBL/GenBank/DDBJ whole genome shotgun (WGS) entry which is preliminary data.</text>
</comment>
<dbReference type="InterPro" id="IPR011993">
    <property type="entry name" value="PH-like_dom_sf"/>
</dbReference>
<dbReference type="Gene3D" id="2.30.29.30">
    <property type="entry name" value="Pleckstrin-homology domain (PH domain)/Phosphotyrosine-binding domain (PTB)"/>
    <property type="match status" value="1"/>
</dbReference>
<reference evidence="1" key="1">
    <citation type="journal article" date="2019" name="bioRxiv">
        <title>The Genome of the Zebra Mussel, Dreissena polymorpha: A Resource for Invasive Species Research.</title>
        <authorList>
            <person name="McCartney M.A."/>
            <person name="Auch B."/>
            <person name="Kono T."/>
            <person name="Mallez S."/>
            <person name="Zhang Y."/>
            <person name="Obille A."/>
            <person name="Becker A."/>
            <person name="Abrahante J.E."/>
            <person name="Garbe J."/>
            <person name="Badalamenti J.P."/>
            <person name="Herman A."/>
            <person name="Mangelson H."/>
            <person name="Liachko I."/>
            <person name="Sullivan S."/>
            <person name="Sone E.D."/>
            <person name="Koren S."/>
            <person name="Silverstein K.A.T."/>
            <person name="Beckman K.B."/>
            <person name="Gohl D.M."/>
        </authorList>
    </citation>
    <scope>NUCLEOTIDE SEQUENCE</scope>
    <source>
        <strain evidence="1">Duluth1</strain>
        <tissue evidence="1">Whole animal</tissue>
    </source>
</reference>
<name>A0A9D4LF84_DREPO</name>
<dbReference type="Proteomes" id="UP000828390">
    <property type="component" value="Unassembled WGS sequence"/>
</dbReference>
<dbReference type="PRINTS" id="PR00683">
    <property type="entry name" value="SPECTRINPH"/>
</dbReference>
<dbReference type="AlphaFoldDB" id="A0A9D4LF84"/>
<gene>
    <name evidence="1" type="ORF">DPMN_099598</name>
</gene>
<proteinExistence type="predicted"/>
<reference evidence="1" key="2">
    <citation type="submission" date="2020-11" db="EMBL/GenBank/DDBJ databases">
        <authorList>
            <person name="McCartney M.A."/>
            <person name="Auch B."/>
            <person name="Kono T."/>
            <person name="Mallez S."/>
            <person name="Becker A."/>
            <person name="Gohl D.M."/>
            <person name="Silverstein K.A.T."/>
            <person name="Koren S."/>
            <person name="Bechman K.B."/>
            <person name="Herman A."/>
            <person name="Abrahante J.E."/>
            <person name="Garbe J."/>
        </authorList>
    </citation>
    <scope>NUCLEOTIDE SEQUENCE</scope>
    <source>
        <strain evidence="1">Duluth1</strain>
        <tissue evidence="1">Whole animal</tissue>
    </source>
</reference>
<evidence type="ECO:0000313" key="2">
    <source>
        <dbReference type="Proteomes" id="UP000828390"/>
    </source>
</evidence>
<dbReference type="EMBL" id="JAIWYP010000003">
    <property type="protein sequence ID" value="KAH3857001.1"/>
    <property type="molecule type" value="Genomic_DNA"/>
</dbReference>
<protein>
    <submittedName>
        <fullName evidence="1">Uncharacterized protein</fullName>
    </submittedName>
</protein>
<dbReference type="InterPro" id="IPR001605">
    <property type="entry name" value="PH_dom-spectrin-type"/>
</dbReference>